<evidence type="ECO:0000256" key="2">
    <source>
        <dbReference type="SAM" id="SignalP"/>
    </source>
</evidence>
<dbReference type="InterPro" id="IPR021729">
    <property type="entry name" value="DUF3298"/>
</dbReference>
<feature type="signal peptide" evidence="2">
    <location>
        <begin position="1"/>
        <end position="21"/>
    </location>
</feature>
<dbReference type="Proteomes" id="UP000503440">
    <property type="component" value="Chromosome"/>
</dbReference>
<dbReference type="RefSeq" id="WP_163145425.1">
    <property type="nucleotide sequence ID" value="NZ_CP044455.1"/>
</dbReference>
<gene>
    <name evidence="4" type="ORF">FSC09_02235</name>
</gene>
<organism evidence="4 5">
    <name type="scientific">Acinetobacter indicus</name>
    <dbReference type="NCBI Taxonomy" id="756892"/>
    <lineage>
        <taxon>Bacteria</taxon>
        <taxon>Pseudomonadati</taxon>
        <taxon>Pseudomonadota</taxon>
        <taxon>Gammaproteobacteria</taxon>
        <taxon>Moraxellales</taxon>
        <taxon>Moraxellaceae</taxon>
        <taxon>Acinetobacter</taxon>
    </lineage>
</organism>
<dbReference type="AlphaFoldDB" id="A0A6C0Y0I4"/>
<name>A0A6C0Y0I4_9GAMM</name>
<dbReference type="Gene3D" id="3.90.640.20">
    <property type="entry name" value="Heat-shock cognate protein, ATPase"/>
    <property type="match status" value="1"/>
</dbReference>
<dbReference type="Gene3D" id="3.30.565.40">
    <property type="entry name" value="Fervidobacterium nodosum Rt17-B1 like"/>
    <property type="match status" value="1"/>
</dbReference>
<feature type="chain" id="PRO_5025392878" evidence="2">
    <location>
        <begin position="22"/>
        <end position="324"/>
    </location>
</feature>
<feature type="region of interest" description="Disordered" evidence="1">
    <location>
        <begin position="305"/>
        <end position="324"/>
    </location>
</feature>
<evidence type="ECO:0000313" key="5">
    <source>
        <dbReference type="Proteomes" id="UP000503440"/>
    </source>
</evidence>
<evidence type="ECO:0000256" key="1">
    <source>
        <dbReference type="SAM" id="MobiDB-lite"/>
    </source>
</evidence>
<dbReference type="InterPro" id="IPR037126">
    <property type="entry name" value="PdaC/RsiV-like_sf"/>
</dbReference>
<feature type="domain" description="DUF3298" evidence="3">
    <location>
        <begin position="212"/>
        <end position="289"/>
    </location>
</feature>
<evidence type="ECO:0000313" key="4">
    <source>
        <dbReference type="EMBL" id="QIC69315.1"/>
    </source>
</evidence>
<accession>A0A6C0Y0I4</accession>
<evidence type="ECO:0000259" key="3">
    <source>
        <dbReference type="Pfam" id="PF11738"/>
    </source>
</evidence>
<reference evidence="4 5" key="1">
    <citation type="submission" date="2019-09" db="EMBL/GenBank/DDBJ databases">
        <title>Non-baumannii Acinetobacter spp. carrying blaNDM-1 isolated in China.</title>
        <authorList>
            <person name="Cui C."/>
            <person name="Chen C."/>
            <person name="Sun J."/>
            <person name="Liu Y."/>
        </authorList>
    </citation>
    <scope>NUCLEOTIDE SEQUENCE [LARGE SCALE GENOMIC DNA]</scope>
    <source>
        <strain evidence="4 5">B18</strain>
    </source>
</reference>
<keyword evidence="2" id="KW-0732">Signal</keyword>
<feature type="compositionally biased region" description="Low complexity" evidence="1">
    <location>
        <begin position="306"/>
        <end position="324"/>
    </location>
</feature>
<dbReference type="EMBL" id="CP044455">
    <property type="protein sequence ID" value="QIC69315.1"/>
    <property type="molecule type" value="Genomic_DNA"/>
</dbReference>
<sequence length="324" mass="35606">MLKQKTAWVMSVLAVSMALTACQPKNNEPKQEQQAQAAEVEQQALKLIGEPEKLQLNLPECEGKNCPELSVERLQSNQPFVDEQIDQYILKELNQTLEIAPADKPLNVEAPASAAEPASSAQALTQIPTPKQKLEQQVQPFIAAFLSLDQEIKALSANHQISLMIKPKILNSEGPLATVVVNSSSYLGGAHGATAQTYFNFDLEQKKQVKLADILQPQQRAALEAAAYEAFKQWVVDSKLANNVAEYEQAWKFKLSDNFYLGQQGLILQYAEYEIGPYVVGLPRLMIPYTELQQVLKKPYLPAPEAPASEATTAAASSADAKTI</sequence>
<dbReference type="PROSITE" id="PS51257">
    <property type="entry name" value="PROKAR_LIPOPROTEIN"/>
    <property type="match status" value="1"/>
</dbReference>
<protein>
    <submittedName>
        <fullName evidence="4">DUF3298 and DUF4163 domain-containing protein</fullName>
    </submittedName>
</protein>
<proteinExistence type="predicted"/>
<dbReference type="Pfam" id="PF11738">
    <property type="entry name" value="DUF3298"/>
    <property type="match status" value="1"/>
</dbReference>